<accession>A0AA36DEQ4</accession>
<protein>
    <submittedName>
        <fullName evidence="2">Uncharacterized protein</fullName>
    </submittedName>
</protein>
<organism evidence="2 3">
    <name type="scientific">Mesorhabditis spiculigera</name>
    <dbReference type="NCBI Taxonomy" id="96644"/>
    <lineage>
        <taxon>Eukaryota</taxon>
        <taxon>Metazoa</taxon>
        <taxon>Ecdysozoa</taxon>
        <taxon>Nematoda</taxon>
        <taxon>Chromadorea</taxon>
        <taxon>Rhabditida</taxon>
        <taxon>Rhabditina</taxon>
        <taxon>Rhabditomorpha</taxon>
        <taxon>Rhabditoidea</taxon>
        <taxon>Rhabditidae</taxon>
        <taxon>Mesorhabditinae</taxon>
        <taxon>Mesorhabditis</taxon>
    </lineage>
</organism>
<feature type="chain" id="PRO_5041300374" evidence="1">
    <location>
        <begin position="22"/>
        <end position="92"/>
    </location>
</feature>
<keyword evidence="3" id="KW-1185">Reference proteome</keyword>
<sequence>MRSLSLLALLVLLVAVGSVAADELSTIGPQWIRYRCDAVKKEEACLANPPESNNDKKAFWFGVKHDEEDKLLIYRGCTVDSRWLDSSLPPQP</sequence>
<dbReference type="EMBL" id="CATQJA010002707">
    <property type="protein sequence ID" value="CAJ0586223.1"/>
    <property type="molecule type" value="Genomic_DNA"/>
</dbReference>
<comment type="caution">
    <text evidence="2">The sequence shown here is derived from an EMBL/GenBank/DDBJ whole genome shotgun (WGS) entry which is preliminary data.</text>
</comment>
<name>A0AA36DEQ4_9BILA</name>
<evidence type="ECO:0000313" key="2">
    <source>
        <dbReference type="EMBL" id="CAJ0586223.1"/>
    </source>
</evidence>
<feature type="signal peptide" evidence="1">
    <location>
        <begin position="1"/>
        <end position="21"/>
    </location>
</feature>
<feature type="non-terminal residue" evidence="2">
    <location>
        <position position="92"/>
    </location>
</feature>
<gene>
    <name evidence="2" type="ORF">MSPICULIGERA_LOCUS24230</name>
</gene>
<reference evidence="2" key="1">
    <citation type="submission" date="2023-06" db="EMBL/GenBank/DDBJ databases">
        <authorList>
            <person name="Delattre M."/>
        </authorList>
    </citation>
    <scope>NUCLEOTIDE SEQUENCE</scope>
    <source>
        <strain evidence="2">AF72</strain>
    </source>
</reference>
<dbReference type="AlphaFoldDB" id="A0AA36DEQ4"/>
<dbReference type="Proteomes" id="UP001177023">
    <property type="component" value="Unassembled WGS sequence"/>
</dbReference>
<proteinExistence type="predicted"/>
<evidence type="ECO:0000313" key="3">
    <source>
        <dbReference type="Proteomes" id="UP001177023"/>
    </source>
</evidence>
<keyword evidence="1" id="KW-0732">Signal</keyword>
<evidence type="ECO:0000256" key="1">
    <source>
        <dbReference type="SAM" id="SignalP"/>
    </source>
</evidence>